<evidence type="ECO:0000313" key="3">
    <source>
        <dbReference type="EMBL" id="KAF4677082.1"/>
    </source>
</evidence>
<dbReference type="EMBL" id="JAAPAO010000021">
    <property type="protein sequence ID" value="KAF4677082.1"/>
    <property type="molecule type" value="Genomic_DNA"/>
</dbReference>
<feature type="region of interest" description="Disordered" evidence="1">
    <location>
        <begin position="1103"/>
        <end position="1189"/>
    </location>
</feature>
<comment type="caution">
    <text evidence="3">The sequence shown here is derived from an EMBL/GenBank/DDBJ whole genome shotgun (WGS) entry which is preliminary data.</text>
</comment>
<dbReference type="AlphaFoldDB" id="A0A7J6MZM8"/>
<protein>
    <submittedName>
        <fullName evidence="3">Uncharacterized protein</fullName>
    </submittedName>
</protein>
<accession>A0A7J6MZM8</accession>
<dbReference type="OrthoDB" id="433231at2759"/>
<feature type="compositionally biased region" description="Basic and acidic residues" evidence="1">
    <location>
        <begin position="1112"/>
        <end position="1136"/>
    </location>
</feature>
<dbReference type="Proteomes" id="UP000591131">
    <property type="component" value="Unassembled WGS sequence"/>
</dbReference>
<keyword evidence="2" id="KW-0732">Signal</keyword>
<gene>
    <name evidence="3" type="ORF">FOL47_003533</name>
</gene>
<evidence type="ECO:0000313" key="4">
    <source>
        <dbReference type="Proteomes" id="UP000591131"/>
    </source>
</evidence>
<feature type="compositionally biased region" description="Basic and acidic residues" evidence="1">
    <location>
        <begin position="1170"/>
        <end position="1189"/>
    </location>
</feature>
<keyword evidence="4" id="KW-1185">Reference proteome</keyword>
<name>A0A7J6MZM8_PERCH</name>
<evidence type="ECO:0000256" key="2">
    <source>
        <dbReference type="SAM" id="SignalP"/>
    </source>
</evidence>
<evidence type="ECO:0000256" key="1">
    <source>
        <dbReference type="SAM" id="MobiDB-lite"/>
    </source>
</evidence>
<sequence length="1189" mass="132697">MKMLNKSLLCLLPSVVLFAVAHEHTLCNSSDPAILALQNLEVLVSPMADLWHSVKPFSVDLAAYHDCPVAPFIIEMIALLAQLYNKGDHIPAIRQLAVAYPRSVAFMVAYPPSVVWQDQAWRKVVVELWAAVSARLRPHLGTRQDVVFECAVVHRHRATATAVADHHTGELRFPVPKQLGSSLIPLGYTFRDLTISSRHCPPETATAIVSAARGWLQLGGPGVGVAKFLEVAEGWLARENPFRLLSMSSPYFEFVHAALVADHPQASPLARMLQPRPGTAKRGHGAGQKVMGFECGGVAESRRIQIEFLEAMVRNVPPTWSQTGRGCEVASVISKLASLPPQEVPQVDRTHLSSWYFLQSVNSQWWRPLKSGWGLLLSHTFAQLHGESLRLGFKPRRLPKHCKGSPAINRLQQLSAASLAGDLLEDYNSLPEAMSLVASIHPDCSVAIATALQLALNCYVHRLLEYGRPLKAANATHPLAAEVLTEDASGVVEVIWQTIAGEKLADILSNELPLFELMRLQWKMLFKAATSWPPSPASGHDWLSVTEDNPLAPASWDALHGRIQRQRGVVRGLPVQALGGDEIDRITKSAKFAVQGVVSDLFPRRSAEDKSLTCRCGLHECCLCWAPKAGNLVKGLNSLRLPMEVREELDALVAEELLKFDGESFAGVVSLTKRGQQLCRTFQLLYDIFNTADEEASADAARLRRLLHTLAQHEHGRGAVLRDRLLTFVDAYCREPRRRWQDAVRERPSDPLYEYVCRASEPIGRLLSRVERALDHPSSVSQVSQQRPSAASSIAISSSQLPNIAYTSEYTSHYERHCEEEKAAIAQLLLKKEKQEKFQRDLQAQVAEKREAVRRAVAEEQMADQGELLRRTQTRSEVISEEKKRLLDIALQSERAGRAIEEMHQWRLQRMCNPKSLYKALYHDDMEVQIEQLNRRAHRQFVQVGFGAPVDPLVARAKIVQREFFFPPELRKNLKGKQDAEDTTVERDRSKAFIRVWGPGGNRKPLPDHSDGEVAAVVLGTIYASLETPEAANDGEDIAKVHKAGDGVKAAMDYSWLTAEPDENRSPAVYADLPSKPLDKQKVMRRSKKVVKELIAGMYPVELNTGCCSSPQKEKPSEESHDRRSYFVDHWPDRGSDAPPEESTSGAKLSDAASIGTMSRHTTRGQQRLTKQEEERRKILKRFDEVNSR</sequence>
<reference evidence="3 4" key="1">
    <citation type="submission" date="2020-04" db="EMBL/GenBank/DDBJ databases">
        <title>Perkinsus chesapeaki whole genome sequence.</title>
        <authorList>
            <person name="Bogema D.R."/>
        </authorList>
    </citation>
    <scope>NUCLEOTIDE SEQUENCE [LARGE SCALE GENOMIC DNA]</scope>
    <source>
        <strain evidence="3">ATCC PRA-425</strain>
    </source>
</reference>
<feature type="signal peptide" evidence="2">
    <location>
        <begin position="1"/>
        <end position="21"/>
    </location>
</feature>
<feature type="compositionally biased region" description="Polar residues" evidence="1">
    <location>
        <begin position="1156"/>
        <end position="1169"/>
    </location>
</feature>
<feature type="chain" id="PRO_5029483205" evidence="2">
    <location>
        <begin position="22"/>
        <end position="1189"/>
    </location>
</feature>
<organism evidence="3 4">
    <name type="scientific">Perkinsus chesapeaki</name>
    <name type="common">Clam parasite</name>
    <name type="synonym">Perkinsus andrewsi</name>
    <dbReference type="NCBI Taxonomy" id="330153"/>
    <lineage>
        <taxon>Eukaryota</taxon>
        <taxon>Sar</taxon>
        <taxon>Alveolata</taxon>
        <taxon>Perkinsozoa</taxon>
        <taxon>Perkinsea</taxon>
        <taxon>Perkinsida</taxon>
        <taxon>Perkinsidae</taxon>
        <taxon>Perkinsus</taxon>
    </lineage>
</organism>
<proteinExistence type="predicted"/>